<gene>
    <name evidence="2" type="ORF">QBC41DRAFT_49313</name>
</gene>
<keyword evidence="3" id="KW-1185">Reference proteome</keyword>
<dbReference type="Proteomes" id="UP001174997">
    <property type="component" value="Unassembled WGS sequence"/>
</dbReference>
<accession>A0AA39ZIJ1</accession>
<organism evidence="2 3">
    <name type="scientific">Cercophora samala</name>
    <dbReference type="NCBI Taxonomy" id="330535"/>
    <lineage>
        <taxon>Eukaryota</taxon>
        <taxon>Fungi</taxon>
        <taxon>Dikarya</taxon>
        <taxon>Ascomycota</taxon>
        <taxon>Pezizomycotina</taxon>
        <taxon>Sordariomycetes</taxon>
        <taxon>Sordariomycetidae</taxon>
        <taxon>Sordariales</taxon>
        <taxon>Lasiosphaeriaceae</taxon>
        <taxon>Cercophora</taxon>
    </lineage>
</organism>
<name>A0AA39ZIJ1_9PEZI</name>
<feature type="compositionally biased region" description="Acidic residues" evidence="1">
    <location>
        <begin position="197"/>
        <end position="209"/>
    </location>
</feature>
<sequence>MAQMTAPQLRQEKKKKLQGSQHDKFFTRAMLGSSSLPSILSHHSHHHQRSTWFTTTQPLKMALDDPPSKNCSMHQRKNEQAIKEIATEMKRRRQASQKSRQTLEKPEKANIAAVAETPKEMVPTQHVVKSEPAEADAPVSSESSRRSKLESKKSSLAEKLSKGEITPAEYERAMCLLWDRPKLSEDGEWVIVGSEGPSDDESENSVDDSEQSKGGGCVLM</sequence>
<dbReference type="AlphaFoldDB" id="A0AA39ZIJ1"/>
<feature type="region of interest" description="Disordered" evidence="1">
    <location>
        <begin position="188"/>
        <end position="220"/>
    </location>
</feature>
<feature type="compositionally biased region" description="Basic and acidic residues" evidence="1">
    <location>
        <begin position="143"/>
        <end position="162"/>
    </location>
</feature>
<reference evidence="2" key="1">
    <citation type="submission" date="2023-06" db="EMBL/GenBank/DDBJ databases">
        <title>Genome-scale phylogeny and comparative genomics of the fungal order Sordariales.</title>
        <authorList>
            <consortium name="Lawrence Berkeley National Laboratory"/>
            <person name="Hensen N."/>
            <person name="Bonometti L."/>
            <person name="Westerberg I."/>
            <person name="Brannstrom I.O."/>
            <person name="Guillou S."/>
            <person name="Cros-Aarteil S."/>
            <person name="Calhoun S."/>
            <person name="Haridas S."/>
            <person name="Kuo A."/>
            <person name="Mondo S."/>
            <person name="Pangilinan J."/>
            <person name="Riley R."/>
            <person name="Labutti K."/>
            <person name="Andreopoulos B."/>
            <person name="Lipzen A."/>
            <person name="Chen C."/>
            <person name="Yanf M."/>
            <person name="Daum C."/>
            <person name="Ng V."/>
            <person name="Clum A."/>
            <person name="Steindorff A."/>
            <person name="Ohm R."/>
            <person name="Martin F."/>
            <person name="Silar P."/>
            <person name="Natvig D."/>
            <person name="Lalanne C."/>
            <person name="Gautier V."/>
            <person name="Ament-Velasquez S.L."/>
            <person name="Kruys A."/>
            <person name="Hutchinson M.I."/>
            <person name="Powell A.J."/>
            <person name="Barry K."/>
            <person name="Miller A.N."/>
            <person name="Grigoriev I.V."/>
            <person name="Debuchy R."/>
            <person name="Gladieux P."/>
            <person name="Thoren M.H."/>
            <person name="Johannesson H."/>
        </authorList>
    </citation>
    <scope>NUCLEOTIDE SEQUENCE</scope>
    <source>
        <strain evidence="2">CBS 307.81</strain>
    </source>
</reference>
<feature type="region of interest" description="Disordered" evidence="1">
    <location>
        <begin position="89"/>
        <end position="109"/>
    </location>
</feature>
<feature type="region of interest" description="Disordered" evidence="1">
    <location>
        <begin position="121"/>
        <end position="165"/>
    </location>
</feature>
<feature type="region of interest" description="Disordered" evidence="1">
    <location>
        <begin position="1"/>
        <end position="29"/>
    </location>
</feature>
<evidence type="ECO:0000313" key="3">
    <source>
        <dbReference type="Proteomes" id="UP001174997"/>
    </source>
</evidence>
<dbReference type="EMBL" id="JAULSY010000019">
    <property type="protein sequence ID" value="KAK0671684.1"/>
    <property type="molecule type" value="Genomic_DNA"/>
</dbReference>
<comment type="caution">
    <text evidence="2">The sequence shown here is derived from an EMBL/GenBank/DDBJ whole genome shotgun (WGS) entry which is preliminary data.</text>
</comment>
<proteinExistence type="predicted"/>
<evidence type="ECO:0000313" key="2">
    <source>
        <dbReference type="EMBL" id="KAK0671684.1"/>
    </source>
</evidence>
<evidence type="ECO:0000256" key="1">
    <source>
        <dbReference type="SAM" id="MobiDB-lite"/>
    </source>
</evidence>
<protein>
    <submittedName>
        <fullName evidence="2">Uncharacterized protein</fullName>
    </submittedName>
</protein>